<sequence>MTSANTRVPGDLSASAPARALAPDLARGFMLLLIAIANVSTYLWARPVPIYTLHPRDGSPIDTALSALAILFVDARVYPMFAFLFGYGMVQFARSRQAKGVPQRSIDRVLLRRHLWLVAFGFVHAALLFSGDILGAYGLTGLALTALLFWRSDRVVGIVASAMLGLAALGTVLLSGALALAALFVPAEFLASAATDEGFADGVLGAGIEDYGRSMLDRIGSWLIQTPATVLMLLVPACVLLGWIAGRHRWLEVATSRLELGAAALWGTLVSVAAALPLALLSLGALPESMLLGLGFSLISSLGGVAGGIAYAALFGLLARRLGERPGAAARAVAAVGKRSLSSYLLQSILLAPLLSAWGFGLGARIGTAAAFALALGAWLLSLVFAVLLERRGARGPAEVLLRKLSYGREASSVRP</sequence>
<evidence type="ECO:0000256" key="1">
    <source>
        <dbReference type="SAM" id="Phobius"/>
    </source>
</evidence>
<feature type="transmembrane region" description="Helical" evidence="1">
    <location>
        <begin position="366"/>
        <end position="389"/>
    </location>
</feature>
<dbReference type="InterPro" id="IPR007349">
    <property type="entry name" value="DUF418"/>
</dbReference>
<evidence type="ECO:0000313" key="4">
    <source>
        <dbReference type="Proteomes" id="UP000291832"/>
    </source>
</evidence>
<feature type="transmembrane region" description="Helical" evidence="1">
    <location>
        <begin position="133"/>
        <end position="150"/>
    </location>
</feature>
<feature type="transmembrane region" description="Helical" evidence="1">
    <location>
        <begin position="110"/>
        <end position="127"/>
    </location>
</feature>
<feature type="transmembrane region" description="Helical" evidence="1">
    <location>
        <begin position="292"/>
        <end position="319"/>
    </location>
</feature>
<dbReference type="EMBL" id="SHKI01000003">
    <property type="protein sequence ID" value="RZT67011.1"/>
    <property type="molecule type" value="Genomic_DNA"/>
</dbReference>
<keyword evidence="4" id="KW-1185">Reference proteome</keyword>
<feature type="transmembrane region" description="Helical" evidence="1">
    <location>
        <begin position="258"/>
        <end position="280"/>
    </location>
</feature>
<dbReference type="PANTHER" id="PTHR30590">
    <property type="entry name" value="INNER MEMBRANE PROTEIN"/>
    <property type="match status" value="1"/>
</dbReference>
<dbReference type="Pfam" id="PF04235">
    <property type="entry name" value="DUF418"/>
    <property type="match status" value="1"/>
</dbReference>
<protein>
    <submittedName>
        <fullName evidence="3">Putative membrane protein YeiB</fullName>
    </submittedName>
</protein>
<feature type="transmembrane region" description="Helical" evidence="1">
    <location>
        <begin position="162"/>
        <end position="185"/>
    </location>
</feature>
<reference evidence="3 4" key="1">
    <citation type="journal article" date="2015" name="Stand. Genomic Sci.">
        <title>Genomic Encyclopedia of Bacterial and Archaeal Type Strains, Phase III: the genomes of soil and plant-associated and newly described type strains.</title>
        <authorList>
            <person name="Whitman W.B."/>
            <person name="Woyke T."/>
            <person name="Klenk H.P."/>
            <person name="Zhou Y."/>
            <person name="Lilburn T.G."/>
            <person name="Beck B.J."/>
            <person name="De Vos P."/>
            <person name="Vandamme P."/>
            <person name="Eisen J.A."/>
            <person name="Garrity G."/>
            <person name="Hugenholtz P."/>
            <person name="Kyrpides N.C."/>
        </authorList>
    </citation>
    <scope>NUCLEOTIDE SEQUENCE [LARGE SCALE GENOMIC DNA]</scope>
    <source>
        <strain evidence="3 4">RF6</strain>
    </source>
</reference>
<keyword evidence="1" id="KW-0472">Membrane</keyword>
<feature type="transmembrane region" description="Helical" evidence="1">
    <location>
        <begin position="65"/>
        <end position="90"/>
    </location>
</feature>
<dbReference type="RefSeq" id="WP_237464573.1">
    <property type="nucleotide sequence ID" value="NZ_QYAG01000001.1"/>
</dbReference>
<feature type="domain" description="DUF418" evidence="2">
    <location>
        <begin position="245"/>
        <end position="408"/>
    </location>
</feature>
<gene>
    <name evidence="3" type="ORF">EV139_1141</name>
</gene>
<organism evidence="3 4">
    <name type="scientific">Leucobacter luti</name>
    <dbReference type="NCBI Taxonomy" id="340320"/>
    <lineage>
        <taxon>Bacteria</taxon>
        <taxon>Bacillati</taxon>
        <taxon>Actinomycetota</taxon>
        <taxon>Actinomycetes</taxon>
        <taxon>Micrococcales</taxon>
        <taxon>Microbacteriaceae</taxon>
        <taxon>Leucobacter</taxon>
    </lineage>
</organism>
<feature type="transmembrane region" description="Helical" evidence="1">
    <location>
        <begin position="340"/>
        <end position="360"/>
    </location>
</feature>
<dbReference type="AlphaFoldDB" id="A0A4Q7U0T0"/>
<comment type="caution">
    <text evidence="3">The sequence shown here is derived from an EMBL/GenBank/DDBJ whole genome shotgun (WGS) entry which is preliminary data.</text>
</comment>
<proteinExistence type="predicted"/>
<feature type="transmembrane region" description="Helical" evidence="1">
    <location>
        <begin position="222"/>
        <end position="246"/>
    </location>
</feature>
<dbReference type="InterPro" id="IPR052529">
    <property type="entry name" value="Bact_Transport_Assoc"/>
</dbReference>
<keyword evidence="1" id="KW-1133">Transmembrane helix</keyword>
<accession>A0A4Q7U0T0</accession>
<evidence type="ECO:0000313" key="3">
    <source>
        <dbReference type="EMBL" id="RZT67011.1"/>
    </source>
</evidence>
<feature type="transmembrane region" description="Helical" evidence="1">
    <location>
        <begin position="25"/>
        <end position="45"/>
    </location>
</feature>
<keyword evidence="1" id="KW-0812">Transmembrane</keyword>
<name>A0A4Q7U0T0_9MICO</name>
<dbReference type="PANTHER" id="PTHR30590:SF2">
    <property type="entry name" value="INNER MEMBRANE PROTEIN"/>
    <property type="match status" value="1"/>
</dbReference>
<evidence type="ECO:0000259" key="2">
    <source>
        <dbReference type="Pfam" id="PF04235"/>
    </source>
</evidence>
<dbReference type="Proteomes" id="UP000291832">
    <property type="component" value="Unassembled WGS sequence"/>
</dbReference>